<evidence type="ECO:0000313" key="5">
    <source>
        <dbReference type="Proteomes" id="UP001595729"/>
    </source>
</evidence>
<dbReference type="PANTHER" id="PTHR12151">
    <property type="entry name" value="ELECTRON TRANSPORT PROTIN SCO1/SENC FAMILY MEMBER"/>
    <property type="match status" value="1"/>
</dbReference>
<dbReference type="InterPro" id="IPR013766">
    <property type="entry name" value="Thioredoxin_domain"/>
</dbReference>
<dbReference type="InterPro" id="IPR003782">
    <property type="entry name" value="SCO1/SenC"/>
</dbReference>
<proteinExistence type="inferred from homology"/>
<dbReference type="Proteomes" id="UP001595729">
    <property type="component" value="Unassembled WGS sequence"/>
</dbReference>
<evidence type="ECO:0000313" key="4">
    <source>
        <dbReference type="EMBL" id="MFC3684250.1"/>
    </source>
</evidence>
<evidence type="ECO:0000256" key="2">
    <source>
        <dbReference type="ARBA" id="ARBA00023008"/>
    </source>
</evidence>
<dbReference type="CDD" id="cd02968">
    <property type="entry name" value="SCO"/>
    <property type="match status" value="1"/>
</dbReference>
<feature type="domain" description="Thioredoxin" evidence="3">
    <location>
        <begin position="54"/>
        <end position="214"/>
    </location>
</feature>
<protein>
    <submittedName>
        <fullName evidence="4">SCO family protein</fullName>
    </submittedName>
</protein>
<dbReference type="SUPFAM" id="SSF52833">
    <property type="entry name" value="Thioredoxin-like"/>
    <property type="match status" value="1"/>
</dbReference>
<comment type="similarity">
    <text evidence="1">Belongs to the SCO1/2 family.</text>
</comment>
<gene>
    <name evidence="4" type="ORF">ACFOPI_11655</name>
</gene>
<name>A0ABV7W415_9BURK</name>
<keyword evidence="2" id="KW-0186">Copper</keyword>
<dbReference type="InterPro" id="IPR036249">
    <property type="entry name" value="Thioredoxin-like_sf"/>
</dbReference>
<accession>A0ABV7W415</accession>
<sequence>MPHAPSSSRSLVPLPGRRQSLLWLAASAAGLLSGCDRLSPFGQPAAPAFKGIDITGADYAHGFSLTDFNGQARTLADFKGRVVMLYFGFVQCPDVCPTALTRAATVMERLGPRAGDLQVIFVTVDPERDTPELLRDYMAAFHPSFLALTGSAEQIAQTAQDFRVFYKKVPTGSSYTMDHTALSYLIDRQGRIRVALRHEQTADDYTADVRALLDAPAS</sequence>
<evidence type="ECO:0000256" key="1">
    <source>
        <dbReference type="ARBA" id="ARBA00010996"/>
    </source>
</evidence>
<dbReference type="PROSITE" id="PS51352">
    <property type="entry name" value="THIOREDOXIN_2"/>
    <property type="match status" value="1"/>
</dbReference>
<organism evidence="4 5">
    <name type="scientific">Hydrogenophaga luteola</name>
    <dbReference type="NCBI Taxonomy" id="1591122"/>
    <lineage>
        <taxon>Bacteria</taxon>
        <taxon>Pseudomonadati</taxon>
        <taxon>Pseudomonadota</taxon>
        <taxon>Betaproteobacteria</taxon>
        <taxon>Burkholderiales</taxon>
        <taxon>Comamonadaceae</taxon>
        <taxon>Hydrogenophaga</taxon>
    </lineage>
</organism>
<dbReference type="EMBL" id="JBHRXX010000005">
    <property type="protein sequence ID" value="MFC3684250.1"/>
    <property type="molecule type" value="Genomic_DNA"/>
</dbReference>
<dbReference type="PANTHER" id="PTHR12151:SF25">
    <property type="entry name" value="LINALOOL DEHYDRATASE_ISOMERASE DOMAIN-CONTAINING PROTEIN"/>
    <property type="match status" value="1"/>
</dbReference>
<dbReference type="RefSeq" id="WP_382174004.1">
    <property type="nucleotide sequence ID" value="NZ_JBHRXX010000005.1"/>
</dbReference>
<comment type="caution">
    <text evidence="4">The sequence shown here is derived from an EMBL/GenBank/DDBJ whole genome shotgun (WGS) entry which is preliminary data.</text>
</comment>
<dbReference type="Pfam" id="PF02630">
    <property type="entry name" value="SCO1-SenC"/>
    <property type="match status" value="1"/>
</dbReference>
<reference evidence="5" key="1">
    <citation type="journal article" date="2019" name="Int. J. Syst. Evol. Microbiol.">
        <title>The Global Catalogue of Microorganisms (GCM) 10K type strain sequencing project: providing services to taxonomists for standard genome sequencing and annotation.</title>
        <authorList>
            <consortium name="The Broad Institute Genomics Platform"/>
            <consortium name="The Broad Institute Genome Sequencing Center for Infectious Disease"/>
            <person name="Wu L."/>
            <person name="Ma J."/>
        </authorList>
    </citation>
    <scope>NUCLEOTIDE SEQUENCE [LARGE SCALE GENOMIC DNA]</scope>
    <source>
        <strain evidence="5">KCTC 42501</strain>
    </source>
</reference>
<evidence type="ECO:0000259" key="3">
    <source>
        <dbReference type="PROSITE" id="PS51352"/>
    </source>
</evidence>
<keyword evidence="5" id="KW-1185">Reference proteome</keyword>
<dbReference type="Gene3D" id="3.40.30.10">
    <property type="entry name" value="Glutaredoxin"/>
    <property type="match status" value="1"/>
</dbReference>